<dbReference type="GO" id="GO:0030435">
    <property type="term" value="P:sporulation resulting in formation of a cellular spore"/>
    <property type="evidence" value="ECO:0007669"/>
    <property type="project" value="UniProtKB-KW"/>
</dbReference>
<dbReference type="GO" id="GO:0030428">
    <property type="term" value="C:cell septum"/>
    <property type="evidence" value="ECO:0007669"/>
    <property type="project" value="UniProtKB-SubCell"/>
</dbReference>
<dbReference type="InterPro" id="IPR038658">
    <property type="entry name" value="SsgB_sf"/>
</dbReference>
<dbReference type="Gene3D" id="2.30.31.20">
    <property type="entry name" value="Sporulation-specific cell division protein SsgB"/>
    <property type="match status" value="1"/>
</dbReference>
<proteinExistence type="inferred from homology"/>
<keyword evidence="4" id="KW-0749">Sporulation</keyword>
<evidence type="ECO:0000256" key="5">
    <source>
        <dbReference type="ARBA" id="ARBA00023210"/>
    </source>
</evidence>
<dbReference type="RefSeq" id="WP_165332282.1">
    <property type="nucleotide sequence ID" value="NZ_JAAKZW010000045.1"/>
</dbReference>
<keyword evidence="5" id="KW-0717">Septation</keyword>
<evidence type="ECO:0000313" key="7">
    <source>
        <dbReference type="EMBL" id="NGO76794.1"/>
    </source>
</evidence>
<evidence type="ECO:0000256" key="3">
    <source>
        <dbReference type="ARBA" id="ARBA00022618"/>
    </source>
</evidence>
<dbReference type="Pfam" id="PF04686">
    <property type="entry name" value="SsgA"/>
    <property type="match status" value="1"/>
</dbReference>
<dbReference type="GO" id="GO:0000917">
    <property type="term" value="P:division septum assembly"/>
    <property type="evidence" value="ECO:0007669"/>
    <property type="project" value="UniProtKB-KW"/>
</dbReference>
<reference evidence="7 8" key="1">
    <citation type="submission" date="2020-02" db="EMBL/GenBank/DDBJ databases">
        <title>Whole-genome analyses of novel actinobacteria.</title>
        <authorList>
            <person name="Sahin N."/>
            <person name="Tokatli A."/>
        </authorList>
    </citation>
    <scope>NUCLEOTIDE SEQUENCE [LARGE SCALE GENOMIC DNA]</scope>
    <source>
        <strain evidence="7 8">YC504</strain>
    </source>
</reference>
<keyword evidence="6" id="KW-0131">Cell cycle</keyword>
<dbReference type="InterPro" id="IPR006776">
    <property type="entry name" value="SsgB"/>
</dbReference>
<keyword evidence="8" id="KW-1185">Reference proteome</keyword>
<comment type="caution">
    <text evidence="7">The sequence shown here is derived from an EMBL/GenBank/DDBJ whole genome shotgun (WGS) entry which is preliminary data.</text>
</comment>
<gene>
    <name evidence="7" type="ORF">G6045_14120</name>
</gene>
<dbReference type="AlphaFoldDB" id="A0A6G4XJB3"/>
<evidence type="ECO:0000256" key="2">
    <source>
        <dbReference type="ARBA" id="ARBA00009323"/>
    </source>
</evidence>
<evidence type="ECO:0000256" key="1">
    <source>
        <dbReference type="ARBA" id="ARBA00004431"/>
    </source>
</evidence>
<comment type="subcellular location">
    <subcellularLocation>
        <location evidence="1">Cell septum</location>
    </subcellularLocation>
</comment>
<evidence type="ECO:0000256" key="6">
    <source>
        <dbReference type="ARBA" id="ARBA00023306"/>
    </source>
</evidence>
<sequence length="124" mass="13492">MDQEQRTPATVEVCTRAHLVTDADSGDTHRAVRVALRYSPEPESEVRIVVLNEDAPGWSLPREVLEQGMSAPAGSGTARVWPCGRVATVVEFHTAQGVAVLQFDSARLTRFLSRTQTTPTPVGH</sequence>
<organism evidence="7 8">
    <name type="scientific">Streptomyces mesophilus</name>
    <dbReference type="NCBI Taxonomy" id="1775132"/>
    <lineage>
        <taxon>Bacteria</taxon>
        <taxon>Bacillati</taxon>
        <taxon>Actinomycetota</taxon>
        <taxon>Actinomycetes</taxon>
        <taxon>Kitasatosporales</taxon>
        <taxon>Streptomycetaceae</taxon>
        <taxon>Streptomyces</taxon>
    </lineage>
</organism>
<accession>A0A6G4XJB3</accession>
<dbReference type="EMBL" id="JAAKZW010000045">
    <property type="protein sequence ID" value="NGO76794.1"/>
    <property type="molecule type" value="Genomic_DNA"/>
</dbReference>
<name>A0A6G4XJB3_9ACTN</name>
<evidence type="ECO:0000256" key="4">
    <source>
        <dbReference type="ARBA" id="ARBA00022969"/>
    </source>
</evidence>
<keyword evidence="3 7" id="KW-0132">Cell division</keyword>
<comment type="similarity">
    <text evidence="2">Belongs to the SsgA family.</text>
</comment>
<evidence type="ECO:0000313" key="8">
    <source>
        <dbReference type="Proteomes" id="UP000481109"/>
    </source>
</evidence>
<dbReference type="Proteomes" id="UP000481109">
    <property type="component" value="Unassembled WGS sequence"/>
</dbReference>
<protein>
    <submittedName>
        <fullName evidence="7">SsgA family sporulation/cell division regulator</fullName>
    </submittedName>
</protein>